<feature type="binding site" evidence="7">
    <location>
        <position position="158"/>
    </location>
    <ligand>
        <name>substrate</name>
    </ligand>
</feature>
<dbReference type="PANTHER" id="PTHR23417:SF14">
    <property type="entry name" value="PENTACOTRIPEPTIDE-REPEAT REGION OF PRORP DOMAIN-CONTAINING PROTEIN"/>
    <property type="match status" value="1"/>
</dbReference>
<evidence type="ECO:0000256" key="1">
    <source>
        <dbReference type="ARBA" id="ARBA00000142"/>
    </source>
</evidence>
<organism evidence="8 9">
    <name type="scientific">Candidatus Sneabacter namystus</name>
    <dbReference type="NCBI Taxonomy" id="2601646"/>
    <lineage>
        <taxon>Bacteria</taxon>
        <taxon>Pseudomonadati</taxon>
        <taxon>Pseudomonadota</taxon>
        <taxon>Alphaproteobacteria</taxon>
        <taxon>Rickettsiales</taxon>
        <taxon>Rickettsiaceae</taxon>
        <taxon>Rickettsieae</taxon>
        <taxon>Candidatus Sneabacter</taxon>
    </lineage>
</organism>
<dbReference type="Pfam" id="PF02390">
    <property type="entry name" value="Methyltransf_4"/>
    <property type="match status" value="1"/>
</dbReference>
<feature type="binding site" evidence="7">
    <location>
        <position position="48"/>
    </location>
    <ligand>
        <name>S-adenosyl-L-methionine</name>
        <dbReference type="ChEBI" id="CHEBI:59789"/>
    </ligand>
</feature>
<dbReference type="OrthoDB" id="9802090at2"/>
<evidence type="ECO:0000256" key="3">
    <source>
        <dbReference type="ARBA" id="ARBA00022603"/>
    </source>
</evidence>
<evidence type="ECO:0000256" key="2">
    <source>
        <dbReference type="ARBA" id="ARBA00003015"/>
    </source>
</evidence>
<evidence type="ECO:0000256" key="5">
    <source>
        <dbReference type="ARBA" id="ARBA00022691"/>
    </source>
</evidence>
<evidence type="ECO:0000256" key="6">
    <source>
        <dbReference type="ARBA" id="ARBA00022694"/>
    </source>
</evidence>
<keyword evidence="4 7" id="KW-0808">Transferase</keyword>
<comment type="caution">
    <text evidence="7">Lacks conserved residue(s) required for the propagation of feature annotation.</text>
</comment>
<evidence type="ECO:0000313" key="8">
    <source>
        <dbReference type="EMBL" id="QEK39722.1"/>
    </source>
</evidence>
<accession>A0A5C0UJR4</accession>
<name>A0A5C0UJR4_9RICK</name>
<dbReference type="RefSeq" id="WP_148952083.1">
    <property type="nucleotide sequence ID" value="NZ_CP043312.1"/>
</dbReference>
<dbReference type="PANTHER" id="PTHR23417">
    <property type="entry name" value="3-DEOXY-D-MANNO-OCTULOSONIC-ACID TRANSFERASE/TRNA GUANINE-N 7 - -METHYLTRANSFERASE"/>
    <property type="match status" value="1"/>
</dbReference>
<evidence type="ECO:0000256" key="4">
    <source>
        <dbReference type="ARBA" id="ARBA00022679"/>
    </source>
</evidence>
<reference evidence="8 9" key="1">
    <citation type="submission" date="2019-08" db="EMBL/GenBank/DDBJ databases">
        <title>Highly reduced genomes of protist endosymbionts show evolutionary convergence.</title>
        <authorList>
            <person name="George E."/>
            <person name="Husnik F."/>
            <person name="Tashyreva D."/>
            <person name="Prokopchuk G."/>
            <person name="Horak A."/>
            <person name="Kwong W.K."/>
            <person name="Lukes J."/>
            <person name="Keeling P.J."/>
        </authorList>
    </citation>
    <scope>NUCLEOTIDE SEQUENCE [LARGE SCALE GENOMIC DNA]</scope>
    <source>
        <strain evidence="8">1621</strain>
    </source>
</reference>
<gene>
    <name evidence="7 8" type="primary">trmB</name>
    <name evidence="8" type="ORF">FZC37_02155</name>
</gene>
<keyword evidence="3 7" id="KW-0489">Methyltransferase</keyword>
<dbReference type="EMBL" id="CP043312">
    <property type="protein sequence ID" value="QEK39722.1"/>
    <property type="molecule type" value="Genomic_DNA"/>
</dbReference>
<dbReference type="UniPathway" id="UPA00989"/>
<comment type="function">
    <text evidence="2 7">Catalyzes the formation of N(7)-methylguanine at position 46 (m7G46) in tRNA.</text>
</comment>
<feature type="binding site" evidence="7">
    <location>
        <position position="73"/>
    </location>
    <ligand>
        <name>S-adenosyl-L-methionine</name>
        <dbReference type="ChEBI" id="CHEBI:59789"/>
    </ligand>
</feature>
<feature type="binding site" evidence="7">
    <location>
        <position position="100"/>
    </location>
    <ligand>
        <name>S-adenosyl-L-methionine</name>
        <dbReference type="ChEBI" id="CHEBI:59789"/>
    </ligand>
</feature>
<protein>
    <recommendedName>
        <fullName evidence="7">tRNA (guanine-N(7)-)-methyltransferase</fullName>
        <ecNumber evidence="7">2.1.1.33</ecNumber>
    </recommendedName>
    <alternativeName>
        <fullName evidence="7">tRNA (guanine(46)-N(7))-methyltransferase</fullName>
    </alternativeName>
    <alternativeName>
        <fullName evidence="7">tRNA(m7G46)-methyltransferase</fullName>
    </alternativeName>
</protein>
<comment type="similarity">
    <text evidence="7">Belongs to the class I-like SAM-binding methyltransferase superfamily. TrmB family.</text>
</comment>
<evidence type="ECO:0000256" key="7">
    <source>
        <dbReference type="HAMAP-Rule" id="MF_01057"/>
    </source>
</evidence>
<dbReference type="Gene3D" id="3.40.50.150">
    <property type="entry name" value="Vaccinia Virus protein VP39"/>
    <property type="match status" value="1"/>
</dbReference>
<dbReference type="HAMAP" id="MF_01057">
    <property type="entry name" value="tRNA_methyltr_TrmB"/>
    <property type="match status" value="1"/>
</dbReference>
<dbReference type="Proteomes" id="UP000323844">
    <property type="component" value="Chromosome"/>
</dbReference>
<dbReference type="PROSITE" id="PS51625">
    <property type="entry name" value="SAM_MT_TRMB"/>
    <property type="match status" value="1"/>
</dbReference>
<comment type="catalytic activity">
    <reaction evidence="1 7">
        <text>guanosine(46) in tRNA + S-adenosyl-L-methionine = N(7)-methylguanosine(46) in tRNA + S-adenosyl-L-homocysteine</text>
        <dbReference type="Rhea" id="RHEA:42708"/>
        <dbReference type="Rhea" id="RHEA-COMP:10188"/>
        <dbReference type="Rhea" id="RHEA-COMP:10189"/>
        <dbReference type="ChEBI" id="CHEBI:57856"/>
        <dbReference type="ChEBI" id="CHEBI:59789"/>
        <dbReference type="ChEBI" id="CHEBI:74269"/>
        <dbReference type="ChEBI" id="CHEBI:74480"/>
        <dbReference type="EC" id="2.1.1.33"/>
    </reaction>
</comment>
<dbReference type="GO" id="GO:0043527">
    <property type="term" value="C:tRNA methyltransferase complex"/>
    <property type="evidence" value="ECO:0007669"/>
    <property type="project" value="TreeGrafter"/>
</dbReference>
<sequence>MSFICRTFARRISRGLSARQLQLLDGFSFLNEVSLAKVFSQNKIIELEIGFGNGDNLLNMALRSPDVLFIGAEPYLNGVVSLIDKICSAKVSNILIWPDNVDLLLPHIPDNSFTNIYILFPDPWPKNRHKKRRLINTHRVELFKKKLQQRGMLKFSSDVNDYVSWVDSIFFEQGWHKYITSEEEFLPGYKATKYHRKAVKNSIDAVQFRSFFYISR</sequence>
<dbReference type="InterPro" id="IPR055361">
    <property type="entry name" value="tRNA_methyltr_TrmB_bact"/>
</dbReference>
<proteinExistence type="inferred from homology"/>
<feature type="binding site" evidence="7">
    <location>
        <position position="122"/>
    </location>
    <ligand>
        <name>S-adenosyl-L-methionine</name>
        <dbReference type="ChEBI" id="CHEBI:59789"/>
    </ligand>
</feature>
<keyword evidence="6 7" id="KW-0819">tRNA processing</keyword>
<dbReference type="SUPFAM" id="SSF53335">
    <property type="entry name" value="S-adenosyl-L-methionine-dependent methyltransferases"/>
    <property type="match status" value="1"/>
</dbReference>
<dbReference type="KEGG" id="snay:FZC37_02155"/>
<feature type="binding site" evidence="7">
    <location>
        <position position="126"/>
    </location>
    <ligand>
        <name>substrate</name>
    </ligand>
</feature>
<dbReference type="InterPro" id="IPR003358">
    <property type="entry name" value="tRNA_(Gua-N-7)_MeTrfase_Trmb"/>
</dbReference>
<dbReference type="NCBIfam" id="TIGR00091">
    <property type="entry name" value="tRNA (guanosine(46)-N7)-methyltransferase TrmB"/>
    <property type="match status" value="1"/>
</dbReference>
<keyword evidence="9" id="KW-1185">Reference proteome</keyword>
<comment type="pathway">
    <text evidence="7">tRNA modification; N(7)-methylguanine-tRNA biosynthesis.</text>
</comment>
<dbReference type="InterPro" id="IPR029063">
    <property type="entry name" value="SAM-dependent_MTases_sf"/>
</dbReference>
<keyword evidence="5 7" id="KW-0949">S-adenosyl-L-methionine</keyword>
<dbReference type="GO" id="GO:0008176">
    <property type="term" value="F:tRNA (guanine(46)-N7)-methyltransferase activity"/>
    <property type="evidence" value="ECO:0007669"/>
    <property type="project" value="UniProtKB-UniRule"/>
</dbReference>
<dbReference type="EC" id="2.1.1.33" evidence="7"/>
<dbReference type="AlphaFoldDB" id="A0A5C0UJR4"/>
<evidence type="ECO:0000313" key="9">
    <source>
        <dbReference type="Proteomes" id="UP000323844"/>
    </source>
</evidence>